<dbReference type="Pfam" id="PF01926">
    <property type="entry name" value="MMR_HSR1"/>
    <property type="match status" value="1"/>
</dbReference>
<dbReference type="SUPFAM" id="SSF52540">
    <property type="entry name" value="P-loop containing nucleoside triphosphate hydrolases"/>
    <property type="match status" value="1"/>
</dbReference>
<evidence type="ECO:0000256" key="2">
    <source>
        <dbReference type="ARBA" id="ARBA00022741"/>
    </source>
</evidence>
<protein>
    <recommendedName>
        <fullName evidence="6">G domain-containing protein</fullName>
    </recommendedName>
</protein>
<dbReference type="KEGG" id="lmat:92511171"/>
<keyword evidence="2" id="KW-0547">Nucleotide-binding</keyword>
<organism evidence="7 8">
    <name type="scientific">Leishmania martiniquensis</name>
    <dbReference type="NCBI Taxonomy" id="1580590"/>
    <lineage>
        <taxon>Eukaryota</taxon>
        <taxon>Discoba</taxon>
        <taxon>Euglenozoa</taxon>
        <taxon>Kinetoplastea</taxon>
        <taxon>Metakinetoplastina</taxon>
        <taxon>Trypanosomatida</taxon>
        <taxon>Trypanosomatidae</taxon>
        <taxon>Leishmaniinae</taxon>
        <taxon>Leishmania</taxon>
    </lineage>
</organism>
<dbReference type="InterPro" id="IPR027417">
    <property type="entry name" value="P-loop_NTPase"/>
</dbReference>
<evidence type="ECO:0000256" key="4">
    <source>
        <dbReference type="ARBA" id="ARBA00023134"/>
    </source>
</evidence>
<keyword evidence="4" id="KW-0342">GTP-binding</keyword>
<keyword evidence="8" id="KW-1185">Reference proteome</keyword>
<dbReference type="Gene3D" id="3.40.50.300">
    <property type="entry name" value="P-loop containing nucleotide triphosphate hydrolases"/>
    <property type="match status" value="1"/>
</dbReference>
<gene>
    <name evidence="7" type="ORF">LSCM1_01033</name>
</gene>
<evidence type="ECO:0000313" key="7">
    <source>
        <dbReference type="EMBL" id="KAG5466856.1"/>
    </source>
</evidence>
<keyword evidence="3" id="KW-0460">Magnesium</keyword>
<evidence type="ECO:0000256" key="5">
    <source>
        <dbReference type="SAM" id="MobiDB-lite"/>
    </source>
</evidence>
<feature type="domain" description="G" evidence="6">
    <location>
        <begin position="110"/>
        <end position="229"/>
    </location>
</feature>
<dbReference type="CDD" id="cd01876">
    <property type="entry name" value="YihA_EngB"/>
    <property type="match status" value="1"/>
</dbReference>
<dbReference type="GO" id="GO:0005525">
    <property type="term" value="F:GTP binding"/>
    <property type="evidence" value="ECO:0007669"/>
    <property type="project" value="UniProtKB-KW"/>
</dbReference>
<dbReference type="EMBL" id="JAFEUZ010000035">
    <property type="protein sequence ID" value="KAG5466856.1"/>
    <property type="molecule type" value="Genomic_DNA"/>
</dbReference>
<reference evidence="8" key="1">
    <citation type="journal article" date="2021" name="Microbiol. Resour. Announc.">
        <title>LGAAP: Leishmaniinae Genome Assembly and Annotation Pipeline.</title>
        <authorList>
            <person name="Almutairi H."/>
            <person name="Urbaniak M.D."/>
            <person name="Bates M.D."/>
            <person name="Jariyapan N."/>
            <person name="Kwakye-Nuako G."/>
            <person name="Thomaz-Soccol V."/>
            <person name="Al-Salem W.S."/>
            <person name="Dillon R.J."/>
            <person name="Bates P.A."/>
            <person name="Gatherer D."/>
        </authorList>
    </citation>
    <scope>NUCLEOTIDE SEQUENCE [LARGE SCALE GENOMIC DNA]</scope>
</reference>
<comment type="caution">
    <text evidence="7">The sequence shown here is derived from an EMBL/GenBank/DDBJ whole genome shotgun (WGS) entry which is preliminary data.</text>
</comment>
<evidence type="ECO:0000256" key="1">
    <source>
        <dbReference type="ARBA" id="ARBA00022723"/>
    </source>
</evidence>
<feature type="region of interest" description="Disordered" evidence="5">
    <location>
        <begin position="623"/>
        <end position="647"/>
    </location>
</feature>
<dbReference type="OrthoDB" id="391988at2759"/>
<feature type="compositionally biased region" description="Polar residues" evidence="5">
    <location>
        <begin position="632"/>
        <end position="647"/>
    </location>
</feature>
<name>A0A836GXC8_9TRYP</name>
<dbReference type="PANTHER" id="PTHR11649">
    <property type="entry name" value="MSS1/TRME-RELATED GTP-BINDING PROTEIN"/>
    <property type="match status" value="1"/>
</dbReference>
<evidence type="ECO:0000313" key="8">
    <source>
        <dbReference type="Proteomes" id="UP000673552"/>
    </source>
</evidence>
<feature type="region of interest" description="Disordered" evidence="5">
    <location>
        <begin position="20"/>
        <end position="40"/>
    </location>
</feature>
<accession>A0A836GXC8</accession>
<dbReference type="Proteomes" id="UP000673552">
    <property type="component" value="Unassembled WGS sequence"/>
</dbReference>
<dbReference type="InterPro" id="IPR030393">
    <property type="entry name" value="G_ENGB_dom"/>
</dbReference>
<dbReference type="GeneID" id="92511171"/>
<dbReference type="InterPro" id="IPR006073">
    <property type="entry name" value="GTP-bd"/>
</dbReference>
<dbReference type="GO" id="GO:0046872">
    <property type="term" value="F:metal ion binding"/>
    <property type="evidence" value="ECO:0007669"/>
    <property type="project" value="UniProtKB-KW"/>
</dbReference>
<evidence type="ECO:0000256" key="3">
    <source>
        <dbReference type="ARBA" id="ARBA00022842"/>
    </source>
</evidence>
<proteinExistence type="predicted"/>
<dbReference type="PANTHER" id="PTHR11649:SF72">
    <property type="entry name" value="G DOMAIN-CONTAINING PROTEIN"/>
    <property type="match status" value="1"/>
</dbReference>
<sequence>MYSSSLLRPCSTALTESVATHSAGSRYMHKPREASQQQWKQRLRERTLQRRRNIASKTAEVERSVKEVTSSRDLIIAQLADQIFSKGHQHAASATNVGFVPDGNPATPLVALAGRERCGKTSLLRSLFRSAREVGRSNRHLRRDAMNFFNVGGVFNIVDLPGCGGTSVPWSAVLQHAVLLRNFARCQPSLKMLYYCMDVHYRHGLYVQDIDLLRFLAREVPNFTIVLTKADQINDRSTRTVHMEEIRKELIYHDIQHPVLVTSAYHMGGIDTLRYDMIMNCMHTLPTERLTLTEAQRLSARLFSQKELSTIRPLAIAPSQVGDETREWNEEVQLTERAGNIAADASFDGAATDAVEHTSSVEDAAEEDLRYSEMESAEFAAAQEATSTADSLLPVRFSGEETSLAGVVSSPEKVPPEAAAAQEMPSSSTKIPVAFKDPVTQMAYERVVKTLSNRALLQYVDATSPWRNPLRWPRHVVPTKHPKANIMRCPEAPENPYLLQAHYVAPRADMCFRRPNIGVRRSSHKGRYEADKPLAFLLKAYTIPYFPDIVDTAMQPTPWAFLGSREAYYERRGGRQLGVRLVNYATAGSVNPLSDNPAPQELELTKELQALEVKRYGAPIAMLRPPEGQRAPSASASDGRTLPVQNT</sequence>
<evidence type="ECO:0000259" key="6">
    <source>
        <dbReference type="Pfam" id="PF01926"/>
    </source>
</evidence>
<reference evidence="8" key="2">
    <citation type="journal article" date="2021" name="Sci. Data">
        <title>Chromosome-scale genome sequencing, assembly and annotation of six genomes from subfamily Leishmaniinae.</title>
        <authorList>
            <person name="Almutairi H."/>
            <person name="Urbaniak M.D."/>
            <person name="Bates M.D."/>
            <person name="Jariyapan N."/>
            <person name="Kwakye-Nuako G."/>
            <person name="Thomaz Soccol V."/>
            <person name="Al-Salem W.S."/>
            <person name="Dillon R.J."/>
            <person name="Bates P.A."/>
            <person name="Gatherer D."/>
        </authorList>
    </citation>
    <scope>NUCLEOTIDE SEQUENCE [LARGE SCALE GENOMIC DNA]</scope>
</reference>
<keyword evidence="1" id="KW-0479">Metal-binding</keyword>
<dbReference type="RefSeq" id="XP_067174764.1">
    <property type="nucleotide sequence ID" value="XM_067318659.1"/>
</dbReference>
<dbReference type="AlphaFoldDB" id="A0A836GXC8"/>